<comment type="caution">
    <text evidence="1">The sequence shown here is derived from an EMBL/GenBank/DDBJ whole genome shotgun (WGS) entry which is preliminary data.</text>
</comment>
<evidence type="ECO:0000313" key="1">
    <source>
        <dbReference type="EMBL" id="GAI43820.1"/>
    </source>
</evidence>
<dbReference type="EMBL" id="BARV01026691">
    <property type="protein sequence ID" value="GAI43820.1"/>
    <property type="molecule type" value="Genomic_DNA"/>
</dbReference>
<sequence>NTPYCTEFDYLKIIIKLKNVLWINKISFYNFEFYYISI</sequence>
<protein>
    <submittedName>
        <fullName evidence="1">Uncharacterized protein</fullName>
    </submittedName>
</protein>
<reference evidence="1" key="1">
    <citation type="journal article" date="2014" name="Front. Microbiol.">
        <title>High frequency of phylogenetically diverse reductive dehalogenase-homologous genes in deep subseafloor sedimentary metagenomes.</title>
        <authorList>
            <person name="Kawai M."/>
            <person name="Futagami T."/>
            <person name="Toyoda A."/>
            <person name="Takaki Y."/>
            <person name="Nishi S."/>
            <person name="Hori S."/>
            <person name="Arai W."/>
            <person name="Tsubouchi T."/>
            <person name="Morono Y."/>
            <person name="Uchiyama I."/>
            <person name="Ito T."/>
            <person name="Fujiyama A."/>
            <person name="Inagaki F."/>
            <person name="Takami H."/>
        </authorList>
    </citation>
    <scope>NUCLEOTIDE SEQUENCE</scope>
    <source>
        <strain evidence="1">Expedition CK06-06</strain>
    </source>
</reference>
<gene>
    <name evidence="1" type="ORF">S06H3_43090</name>
</gene>
<name>X1PY84_9ZZZZ</name>
<organism evidence="1">
    <name type="scientific">marine sediment metagenome</name>
    <dbReference type="NCBI Taxonomy" id="412755"/>
    <lineage>
        <taxon>unclassified sequences</taxon>
        <taxon>metagenomes</taxon>
        <taxon>ecological metagenomes</taxon>
    </lineage>
</organism>
<feature type="non-terminal residue" evidence="1">
    <location>
        <position position="1"/>
    </location>
</feature>
<proteinExistence type="predicted"/>
<accession>X1PY84</accession>
<dbReference type="AlphaFoldDB" id="X1PY84"/>